<sequence>MDAHKTQALRKKYSSALMSNHKWRKLFTVMAEHGSDFSGIEYRFTDTENILYGHAPSLHQVWESAIDDPVEGAVGPVEYKHIESILIPYAYSYRAYDNAPIHERPLNIPAFLTALSKVGSFPISETEGGILVYGYKI</sequence>
<accession>A0ABQ1U7J8</accession>
<comment type="caution">
    <text evidence="1">The sequence shown here is derived from an EMBL/GenBank/DDBJ whole genome shotgun (WGS) entry which is preliminary data.</text>
</comment>
<protein>
    <submittedName>
        <fullName evidence="1">Uncharacterized protein</fullName>
    </submittedName>
</protein>
<keyword evidence="2" id="KW-1185">Reference proteome</keyword>
<evidence type="ECO:0000313" key="2">
    <source>
        <dbReference type="Proteomes" id="UP000638462"/>
    </source>
</evidence>
<reference evidence="2" key="1">
    <citation type="journal article" date="2019" name="Int. J. Syst. Evol. Microbiol.">
        <title>The Global Catalogue of Microorganisms (GCM) 10K type strain sequencing project: providing services to taxonomists for standard genome sequencing and annotation.</title>
        <authorList>
            <consortium name="The Broad Institute Genomics Platform"/>
            <consortium name="The Broad Institute Genome Sequencing Center for Infectious Disease"/>
            <person name="Wu L."/>
            <person name="Ma J."/>
        </authorList>
    </citation>
    <scope>NUCLEOTIDE SEQUENCE [LARGE SCALE GENOMIC DNA]</scope>
    <source>
        <strain evidence="2">CGMCC 1.15394</strain>
    </source>
</reference>
<dbReference type="Proteomes" id="UP000638462">
    <property type="component" value="Unassembled WGS sequence"/>
</dbReference>
<name>A0ABQ1U7J8_9GAMM</name>
<evidence type="ECO:0000313" key="1">
    <source>
        <dbReference type="EMBL" id="GGF12593.1"/>
    </source>
</evidence>
<dbReference type="EMBL" id="BMIT01000027">
    <property type="protein sequence ID" value="GGF12593.1"/>
    <property type="molecule type" value="Genomic_DNA"/>
</dbReference>
<organism evidence="1 2">
    <name type="scientific">Pseudoalteromonas gelatinilytica</name>
    <dbReference type="NCBI Taxonomy" id="1703256"/>
    <lineage>
        <taxon>Bacteria</taxon>
        <taxon>Pseudomonadati</taxon>
        <taxon>Pseudomonadota</taxon>
        <taxon>Gammaproteobacteria</taxon>
        <taxon>Alteromonadales</taxon>
        <taxon>Pseudoalteromonadaceae</taxon>
        <taxon>Pseudoalteromonas</taxon>
    </lineage>
</organism>
<gene>
    <name evidence="1" type="ORF">GCM10008027_41770</name>
</gene>
<proteinExistence type="predicted"/>